<protein>
    <recommendedName>
        <fullName evidence="1">PIN domain-containing protein</fullName>
    </recommendedName>
</protein>
<reference evidence="3" key="2">
    <citation type="submission" date="2014-07" db="EMBL/GenBank/DDBJ databases">
        <title>Initial genome analysis of the psychrotolerant acidophile Acidithiobacillus ferrivorans CF27: insights into iron and sulfur oxidation pathways and into biofilm formation.</title>
        <authorList>
            <person name="Talla E."/>
            <person name="Hedrich S."/>
            <person name="Mangenot S."/>
            <person name="Ji B."/>
            <person name="Johnson D.B."/>
            <person name="Barbe V."/>
            <person name="Bonnefoy V."/>
        </authorList>
    </citation>
    <scope>NUCLEOTIDE SEQUENCE [LARGE SCALE GENOMIC DNA]</scope>
    <source>
        <strain evidence="3">CF27</strain>
    </source>
</reference>
<evidence type="ECO:0000313" key="2">
    <source>
        <dbReference type="EMBL" id="CDQ09671.1"/>
    </source>
</evidence>
<comment type="caution">
    <text evidence="3">The sequence shown here is derived from an EMBL/GenBank/DDBJ whole genome shotgun (WGS) entry which is preliminary data.</text>
</comment>
<feature type="domain" description="PIN" evidence="1">
    <location>
        <begin position="3"/>
        <end position="128"/>
    </location>
</feature>
<dbReference type="InterPro" id="IPR029060">
    <property type="entry name" value="PIN-like_dom_sf"/>
</dbReference>
<dbReference type="InterPro" id="IPR002716">
    <property type="entry name" value="PIN_dom"/>
</dbReference>
<evidence type="ECO:0000313" key="3">
    <source>
        <dbReference type="EMBL" id="CDQ11480.1"/>
    </source>
</evidence>
<dbReference type="EMBL" id="CCCS020000052">
    <property type="protein sequence ID" value="CDQ11480.1"/>
    <property type="molecule type" value="Genomic_DNA"/>
</dbReference>
<accession>A0A060USY0</accession>
<name>A0A060USY0_9PROT</name>
<dbReference type="Pfam" id="PF01850">
    <property type="entry name" value="PIN"/>
    <property type="match status" value="1"/>
</dbReference>
<organism evidence="3">
    <name type="scientific">Acidithiobacillus ferrivorans</name>
    <dbReference type="NCBI Taxonomy" id="160808"/>
    <lineage>
        <taxon>Bacteria</taxon>
        <taxon>Pseudomonadati</taxon>
        <taxon>Pseudomonadota</taxon>
        <taxon>Acidithiobacillia</taxon>
        <taxon>Acidithiobacillales</taxon>
        <taxon>Acidithiobacillaceae</taxon>
        <taxon>Acidithiobacillus</taxon>
    </lineage>
</organism>
<gene>
    <name evidence="2" type="ORF">AFERRI_30317</name>
    <name evidence="3" type="ORF">AFERRI_560029</name>
</gene>
<reference evidence="3" key="1">
    <citation type="submission" date="2014-03" db="EMBL/GenBank/DDBJ databases">
        <authorList>
            <person name="Genoscope - CEA"/>
        </authorList>
    </citation>
    <scope>NUCLEOTIDE SEQUENCE [LARGE SCALE GENOMIC DNA]</scope>
    <source>
        <strain evidence="3">CF27</strain>
    </source>
</reference>
<dbReference type="CDD" id="cd09874">
    <property type="entry name" value="PIN_MT3492-like"/>
    <property type="match status" value="1"/>
</dbReference>
<dbReference type="Gene3D" id="3.40.50.1010">
    <property type="entry name" value="5'-nuclease"/>
    <property type="match status" value="1"/>
</dbReference>
<sequence length="137" mass="15048">MRVYFDSSAFAKRYIDEVGTDAVLMWCERASELALSVIAIPELISAFCRLQREGRLTDAQYQEIKRALMSDIADALLCDTTPQVIQHAVNALENHTLRGMDAIHLGAALACTAEVFISADARQCRAAEAFGLQVVSL</sequence>
<dbReference type="RefSeq" id="WP_035191956.1">
    <property type="nucleotide sequence ID" value="NZ_CCCS020000023.1"/>
</dbReference>
<proteinExistence type="predicted"/>
<dbReference type="AlphaFoldDB" id="A0A060USY0"/>
<dbReference type="EMBL" id="CCCS020000023">
    <property type="protein sequence ID" value="CDQ09671.1"/>
    <property type="molecule type" value="Genomic_DNA"/>
</dbReference>
<evidence type="ECO:0000259" key="1">
    <source>
        <dbReference type="Pfam" id="PF01850"/>
    </source>
</evidence>
<dbReference type="SUPFAM" id="SSF88723">
    <property type="entry name" value="PIN domain-like"/>
    <property type="match status" value="1"/>
</dbReference>